<gene>
    <name evidence="1" type="ORF">RHIZ70_2991</name>
</gene>
<keyword evidence="2" id="KW-1185">Reference proteome</keyword>
<name>A0A376AIP3_9HYPH</name>
<dbReference type="AlphaFoldDB" id="A0A376AIP3"/>
<proteinExistence type="predicted"/>
<accession>A0A376AIP3</accession>
<reference evidence="2" key="1">
    <citation type="submission" date="2018-07" db="EMBL/GenBank/DDBJ databases">
        <authorList>
            <person name="Peiro R."/>
            <person name="Begona"/>
            <person name="Cbmso G."/>
            <person name="Lopez M."/>
            <person name="Gonzalez S."/>
        </authorList>
    </citation>
    <scope>NUCLEOTIDE SEQUENCE [LARGE SCALE GENOMIC DNA]</scope>
</reference>
<dbReference type="Proteomes" id="UP000254764">
    <property type="component" value="Unassembled WGS sequence"/>
</dbReference>
<evidence type="ECO:0000313" key="1">
    <source>
        <dbReference type="EMBL" id="SSC67283.1"/>
    </source>
</evidence>
<dbReference type="EMBL" id="UEYP01000003">
    <property type="protein sequence ID" value="SSC67283.1"/>
    <property type="molecule type" value="Genomic_DNA"/>
</dbReference>
<evidence type="ECO:0000313" key="2">
    <source>
        <dbReference type="Proteomes" id="UP000254764"/>
    </source>
</evidence>
<protein>
    <submittedName>
        <fullName evidence="1">Uncharacterized protein</fullName>
    </submittedName>
</protein>
<organism evidence="1 2">
    <name type="scientific">Ciceribacter selenitireducens ATCC BAA-1503</name>
    <dbReference type="NCBI Taxonomy" id="1336235"/>
    <lineage>
        <taxon>Bacteria</taxon>
        <taxon>Pseudomonadati</taxon>
        <taxon>Pseudomonadota</taxon>
        <taxon>Alphaproteobacteria</taxon>
        <taxon>Hyphomicrobiales</taxon>
        <taxon>Rhizobiaceae</taxon>
        <taxon>Ciceribacter</taxon>
    </lineage>
</organism>
<sequence>MGLSRGFVHRAQIEKAIARLLALKSLPFAAVASVFLLQRSRHGVSLNEVPLRQIGAGMARKKEMPMPHGIVSRRRRLFPAVLIAVA</sequence>